<dbReference type="AlphaFoldDB" id="A0A832EMI1"/>
<proteinExistence type="predicted"/>
<dbReference type="Gene3D" id="3.20.20.370">
    <property type="entry name" value="Glycoside hydrolase/deacetylase"/>
    <property type="match status" value="1"/>
</dbReference>
<reference evidence="1" key="1">
    <citation type="journal article" date="2020" name="mSystems">
        <title>Genome- and Community-Level Interaction Insights into Carbon Utilization and Element Cycling Functions of Hydrothermarchaeota in Hydrothermal Sediment.</title>
        <authorList>
            <person name="Zhou Z."/>
            <person name="Liu Y."/>
            <person name="Xu W."/>
            <person name="Pan J."/>
            <person name="Luo Z.H."/>
            <person name="Li M."/>
        </authorList>
    </citation>
    <scope>NUCLEOTIDE SEQUENCE</scope>
    <source>
        <strain evidence="1">SpSt-629</strain>
    </source>
</reference>
<evidence type="ECO:0000313" key="1">
    <source>
        <dbReference type="EMBL" id="HFQ79345.1"/>
    </source>
</evidence>
<dbReference type="GO" id="GO:0005975">
    <property type="term" value="P:carbohydrate metabolic process"/>
    <property type="evidence" value="ECO:0007669"/>
    <property type="project" value="InterPro"/>
</dbReference>
<gene>
    <name evidence="1" type="ORF">ENT99_06585</name>
</gene>
<evidence type="ECO:0008006" key="2">
    <source>
        <dbReference type="Google" id="ProtNLM"/>
    </source>
</evidence>
<dbReference type="SUPFAM" id="SSF88713">
    <property type="entry name" value="Glycoside hydrolase/deacetylase"/>
    <property type="match status" value="1"/>
</dbReference>
<comment type="caution">
    <text evidence="1">The sequence shown here is derived from an EMBL/GenBank/DDBJ whole genome shotgun (WGS) entry which is preliminary data.</text>
</comment>
<name>A0A832EMI1_9CREN</name>
<protein>
    <recommendedName>
        <fullName evidence="2">NodB homology domain-containing protein</fullName>
    </recommendedName>
</protein>
<dbReference type="InterPro" id="IPR011330">
    <property type="entry name" value="Glyco_hydro/deAcase_b/a-brl"/>
</dbReference>
<organism evidence="1">
    <name type="scientific">Ignisphaera aggregans</name>
    <dbReference type="NCBI Taxonomy" id="334771"/>
    <lineage>
        <taxon>Archaea</taxon>
        <taxon>Thermoproteota</taxon>
        <taxon>Thermoprotei</taxon>
        <taxon>Desulfurococcales</taxon>
        <taxon>Desulfurococcaceae</taxon>
        <taxon>Ignisphaera</taxon>
    </lineage>
</organism>
<accession>A0A832EMI1</accession>
<dbReference type="EMBL" id="DTAU01000130">
    <property type="protein sequence ID" value="HFQ79345.1"/>
    <property type="molecule type" value="Genomic_DNA"/>
</dbReference>
<sequence length="260" mass="30571">MLLVLTHDVDWGRKGPSVNHVLDRLNRFDLNDRLRFFTLRDNIYNGITLVMEYEQRQGVKSTFFFRPVYDDGSTVEEYSNIVSELRRGGWEVGLHANNGEDLSSIASEKMMIEKVYVEPVVSMRVHYLRINPNVIPMLKTIGIKFDSSLMPYRYGVSKKNSGCILFKDVIELPITIMDTYMFSYWKINPLNTYEKLIEILKILSNEGIKLATILWHTNSVRMIGGKDYLKFVEEIWRLEWIKPICMRDLKDYIHLCRLDL</sequence>